<feature type="region of interest" description="Disordered" evidence="1">
    <location>
        <begin position="224"/>
        <end position="272"/>
    </location>
</feature>
<dbReference type="AlphaFoldDB" id="A0A2V0PL39"/>
<feature type="compositionally biased region" description="Low complexity" evidence="1">
    <location>
        <begin position="333"/>
        <end position="342"/>
    </location>
</feature>
<organism evidence="2 3">
    <name type="scientific">Raphidocelis subcapitata</name>
    <dbReference type="NCBI Taxonomy" id="307507"/>
    <lineage>
        <taxon>Eukaryota</taxon>
        <taxon>Viridiplantae</taxon>
        <taxon>Chlorophyta</taxon>
        <taxon>core chlorophytes</taxon>
        <taxon>Chlorophyceae</taxon>
        <taxon>CS clade</taxon>
        <taxon>Sphaeropleales</taxon>
        <taxon>Selenastraceae</taxon>
        <taxon>Raphidocelis</taxon>
    </lineage>
</organism>
<evidence type="ECO:0000256" key="1">
    <source>
        <dbReference type="SAM" id="MobiDB-lite"/>
    </source>
</evidence>
<evidence type="ECO:0000313" key="2">
    <source>
        <dbReference type="EMBL" id="GBF98600.1"/>
    </source>
</evidence>
<feature type="region of interest" description="Disordered" evidence="1">
    <location>
        <begin position="286"/>
        <end position="369"/>
    </location>
</feature>
<accession>A0A2V0PL39</accession>
<protein>
    <submittedName>
        <fullName evidence="2">Uncharacterized protein</fullName>
    </submittedName>
</protein>
<gene>
    <name evidence="2" type="ORF">Rsub_11325</name>
</gene>
<name>A0A2V0PL39_9CHLO</name>
<sequence>MAGLCMQQVVLPSIGPPRLPPPRPLLPPVAALLPSSTPGLASAFVAASAPRAAWPAPSGFEDVPPHLMRAPSPGEGAAAAVALAELEAAVLATGCQQPDSAALAYQPEGALLAASAWAQAAAAAAAYAAAVRSASGAPLPPLPGAFGAGPRRIQSLPPGGSYGGGGGGLLLEGAPPERGTMLGGGFLAAGSGLRPPLGQSGCGGEGADSALAARLFASPSDASTITAAGPLDPRALPPAWPPPNGATAAAWEDDDEDGGDGGEGAVSVPILGVELRPDGTAVRLKAEGEAAHRPAASAWQRRARDGTSTPGGGSPPPSPLSPRLGSDDGEEGLALPAPLLAPLAPPLQPLPPPSLLQGGGYGSSIGSLI</sequence>
<keyword evidence="3" id="KW-1185">Reference proteome</keyword>
<proteinExistence type="predicted"/>
<reference evidence="2 3" key="1">
    <citation type="journal article" date="2018" name="Sci. Rep.">
        <title>Raphidocelis subcapitata (=Pseudokirchneriella subcapitata) provides an insight into genome evolution and environmental adaptations in the Sphaeropleales.</title>
        <authorList>
            <person name="Suzuki S."/>
            <person name="Yamaguchi H."/>
            <person name="Nakajima N."/>
            <person name="Kawachi M."/>
        </authorList>
    </citation>
    <scope>NUCLEOTIDE SEQUENCE [LARGE SCALE GENOMIC DNA]</scope>
    <source>
        <strain evidence="2 3">NIES-35</strain>
    </source>
</reference>
<dbReference type="Proteomes" id="UP000247498">
    <property type="component" value="Unassembled WGS sequence"/>
</dbReference>
<dbReference type="EMBL" id="BDRX01000129">
    <property type="protein sequence ID" value="GBF98600.1"/>
    <property type="molecule type" value="Genomic_DNA"/>
</dbReference>
<feature type="compositionally biased region" description="Pro residues" evidence="1">
    <location>
        <begin position="235"/>
        <end position="244"/>
    </location>
</feature>
<comment type="caution">
    <text evidence="2">The sequence shown here is derived from an EMBL/GenBank/DDBJ whole genome shotgun (WGS) entry which is preliminary data.</text>
</comment>
<dbReference type="InParanoid" id="A0A2V0PL39"/>
<evidence type="ECO:0000313" key="3">
    <source>
        <dbReference type="Proteomes" id="UP000247498"/>
    </source>
</evidence>
<feature type="compositionally biased region" description="Acidic residues" evidence="1">
    <location>
        <begin position="251"/>
        <end position="260"/>
    </location>
</feature>
<feature type="compositionally biased region" description="Pro residues" evidence="1">
    <location>
        <begin position="343"/>
        <end position="354"/>
    </location>
</feature>